<protein>
    <submittedName>
        <fullName evidence="1">Uncharacterized protein</fullName>
    </submittedName>
</protein>
<gene>
    <name evidence="1" type="ORF">LCGC14_2955770</name>
</gene>
<reference evidence="1" key="1">
    <citation type="journal article" date="2015" name="Nature">
        <title>Complex archaea that bridge the gap between prokaryotes and eukaryotes.</title>
        <authorList>
            <person name="Spang A."/>
            <person name="Saw J.H."/>
            <person name="Jorgensen S.L."/>
            <person name="Zaremba-Niedzwiedzka K."/>
            <person name="Martijn J."/>
            <person name="Lind A.E."/>
            <person name="van Eijk R."/>
            <person name="Schleper C."/>
            <person name="Guy L."/>
            <person name="Ettema T.J."/>
        </authorList>
    </citation>
    <scope>NUCLEOTIDE SEQUENCE</scope>
</reference>
<name>A0A0F8XDH4_9ZZZZ</name>
<dbReference type="AlphaFoldDB" id="A0A0F8XDH4"/>
<evidence type="ECO:0000313" key="1">
    <source>
        <dbReference type="EMBL" id="KKK67267.1"/>
    </source>
</evidence>
<proteinExistence type="predicted"/>
<organism evidence="1">
    <name type="scientific">marine sediment metagenome</name>
    <dbReference type="NCBI Taxonomy" id="412755"/>
    <lineage>
        <taxon>unclassified sequences</taxon>
        <taxon>metagenomes</taxon>
        <taxon>ecological metagenomes</taxon>
    </lineage>
</organism>
<dbReference type="EMBL" id="LAZR01059695">
    <property type="protein sequence ID" value="KKK67267.1"/>
    <property type="molecule type" value="Genomic_DNA"/>
</dbReference>
<accession>A0A0F8XDH4</accession>
<comment type="caution">
    <text evidence="1">The sequence shown here is derived from an EMBL/GenBank/DDBJ whole genome shotgun (WGS) entry which is preliminary data.</text>
</comment>
<sequence length="36" mass="3977">MSEHFKATIGRDKIEMSPSCGSLIGLKDGRLMIAWP</sequence>